<dbReference type="Gene3D" id="1.10.246.140">
    <property type="match status" value="1"/>
</dbReference>
<dbReference type="ExpressionAtlas" id="A0A1D6FSV0">
    <property type="expression patterns" value="baseline and differential"/>
</dbReference>
<proteinExistence type="predicted"/>
<gene>
    <name evidence="1" type="ORF">ZEAMMB73_Zm00001d010710</name>
</gene>
<keyword evidence="1" id="KW-0378">Hydrolase</keyword>
<accession>A0A1D6FSV0</accession>
<organism evidence="1">
    <name type="scientific">Zea mays</name>
    <name type="common">Maize</name>
    <dbReference type="NCBI Taxonomy" id="4577"/>
    <lineage>
        <taxon>Eukaryota</taxon>
        <taxon>Viridiplantae</taxon>
        <taxon>Streptophyta</taxon>
        <taxon>Embryophyta</taxon>
        <taxon>Tracheophyta</taxon>
        <taxon>Spermatophyta</taxon>
        <taxon>Magnoliopsida</taxon>
        <taxon>Liliopsida</taxon>
        <taxon>Poales</taxon>
        <taxon>Poaceae</taxon>
        <taxon>PACMAD clade</taxon>
        <taxon>Panicoideae</taxon>
        <taxon>Andropogonodae</taxon>
        <taxon>Andropogoneae</taxon>
        <taxon>Tripsacinae</taxon>
        <taxon>Zea</taxon>
    </lineage>
</organism>
<name>A0A1D6FSV0_MAIZE</name>
<dbReference type="InterPro" id="IPR038212">
    <property type="entry name" value="TF_EnY2_sf"/>
</dbReference>
<evidence type="ECO:0000313" key="1">
    <source>
        <dbReference type="EMBL" id="AQK94649.1"/>
    </source>
</evidence>
<dbReference type="GO" id="GO:0016787">
    <property type="term" value="F:hydrolase activity"/>
    <property type="evidence" value="ECO:0007669"/>
    <property type="project" value="UniProtKB-KW"/>
</dbReference>
<sequence length="141" mass="16805">MHGAFNYFTFTFENLVLFFDLMCMHNMLFPCFCADHFLTCNLFCNTNVMFFVAPWEKNRLAELANSELRMSVWTDDVYSFMRSQKRRRIQSSDISQDFDAMRKQLVSDAARVCRSKVPESLMENLIKRLRSYFEDKYPPKA</sequence>
<reference evidence="1" key="1">
    <citation type="submission" date="2015-12" db="EMBL/GenBank/DDBJ databases">
        <title>Update maize B73 reference genome by single molecule sequencing technologies.</title>
        <authorList>
            <consortium name="Maize Genome Sequencing Project"/>
            <person name="Ware D."/>
        </authorList>
    </citation>
    <scope>NUCLEOTIDE SEQUENCE</scope>
    <source>
        <tissue evidence="1">Seedling</tissue>
    </source>
</reference>
<dbReference type="AlphaFoldDB" id="A0A1D6FSV0"/>
<protein>
    <submittedName>
        <fullName evidence="1">Ubiquitin carboxyl-terminal hydrolase 25</fullName>
    </submittedName>
</protein>
<dbReference type="EMBL" id="CM000784">
    <property type="protein sequence ID" value="AQK94649.1"/>
    <property type="molecule type" value="Genomic_DNA"/>
</dbReference>